<dbReference type="AlphaFoldDB" id="A0A6C0IGM1"/>
<dbReference type="Pfam" id="PF19063">
    <property type="entry name" value="DUF5759"/>
    <property type="match status" value="1"/>
</dbReference>
<sequence length="195" mass="22512">MAEQPPKLQPQHLFEKREKRDKARLRAYNQLLEQIQHRIFTTSQLPGNPSYLVYTVPPFILGLPYIDLQDCIVYIVFQLRQNGFEVRFTYPNLLYISWSSYEKEYFMKKNPIVQAMLPSPKQVGKKAAKQDNTNQIKQVTFQNPYTDTITVTPTRSATDYVPPNSFLDTAQRPLPAPNNTVSGAGNIVADLWKFI</sequence>
<evidence type="ECO:0000313" key="1">
    <source>
        <dbReference type="EMBL" id="QHT91606.1"/>
    </source>
</evidence>
<organism evidence="1">
    <name type="scientific">viral metagenome</name>
    <dbReference type="NCBI Taxonomy" id="1070528"/>
    <lineage>
        <taxon>unclassified sequences</taxon>
        <taxon>metagenomes</taxon>
        <taxon>organismal metagenomes</taxon>
    </lineage>
</organism>
<dbReference type="EMBL" id="MN740166">
    <property type="protein sequence ID" value="QHT91606.1"/>
    <property type="molecule type" value="Genomic_DNA"/>
</dbReference>
<protein>
    <submittedName>
        <fullName evidence="1">Uncharacterized protein</fullName>
    </submittedName>
</protein>
<dbReference type="InterPro" id="IPR043977">
    <property type="entry name" value="DUF5759"/>
</dbReference>
<name>A0A6C0IGM1_9ZZZZ</name>
<accession>A0A6C0IGM1</accession>
<proteinExistence type="predicted"/>
<reference evidence="1" key="1">
    <citation type="journal article" date="2020" name="Nature">
        <title>Giant virus diversity and host interactions through global metagenomics.</title>
        <authorList>
            <person name="Schulz F."/>
            <person name="Roux S."/>
            <person name="Paez-Espino D."/>
            <person name="Jungbluth S."/>
            <person name="Walsh D.A."/>
            <person name="Denef V.J."/>
            <person name="McMahon K.D."/>
            <person name="Konstantinidis K.T."/>
            <person name="Eloe-Fadrosh E.A."/>
            <person name="Kyrpides N.C."/>
            <person name="Woyke T."/>
        </authorList>
    </citation>
    <scope>NUCLEOTIDE SEQUENCE</scope>
    <source>
        <strain evidence="1">GVMAG-M-3300023184-77</strain>
    </source>
</reference>